<dbReference type="PANTHER" id="PTHR32089">
    <property type="entry name" value="METHYL-ACCEPTING CHEMOTAXIS PROTEIN MCPB"/>
    <property type="match status" value="1"/>
</dbReference>
<accession>A0A5S4ZY81</accession>
<keyword evidence="4" id="KW-1133">Transmembrane helix</keyword>
<dbReference type="Pfam" id="PF00015">
    <property type="entry name" value="MCPsignal"/>
    <property type="match status" value="1"/>
</dbReference>
<dbReference type="SMART" id="SM00283">
    <property type="entry name" value="MA"/>
    <property type="match status" value="1"/>
</dbReference>
<evidence type="ECO:0000256" key="3">
    <source>
        <dbReference type="PROSITE-ProRule" id="PRU00284"/>
    </source>
</evidence>
<protein>
    <submittedName>
        <fullName evidence="6">Methyl-accepting chemotaxis protein</fullName>
    </submittedName>
</protein>
<dbReference type="GO" id="GO:0004888">
    <property type="term" value="F:transmembrane signaling receptor activity"/>
    <property type="evidence" value="ECO:0007669"/>
    <property type="project" value="InterPro"/>
</dbReference>
<feature type="domain" description="Methyl-accepting transducer" evidence="5">
    <location>
        <begin position="116"/>
        <end position="359"/>
    </location>
</feature>
<evidence type="ECO:0000313" key="6">
    <source>
        <dbReference type="EMBL" id="TYO98041.1"/>
    </source>
</evidence>
<dbReference type="PROSITE" id="PS50111">
    <property type="entry name" value="CHEMOTAXIS_TRANSDUC_2"/>
    <property type="match status" value="1"/>
</dbReference>
<evidence type="ECO:0000256" key="4">
    <source>
        <dbReference type="SAM" id="Phobius"/>
    </source>
</evidence>
<dbReference type="PANTHER" id="PTHR32089:SF112">
    <property type="entry name" value="LYSOZYME-LIKE PROTEIN-RELATED"/>
    <property type="match status" value="1"/>
</dbReference>
<keyword evidence="1 3" id="KW-0807">Transducer</keyword>
<feature type="transmembrane region" description="Helical" evidence="4">
    <location>
        <begin position="7"/>
        <end position="29"/>
    </location>
</feature>
<dbReference type="RefSeq" id="WP_166510380.1">
    <property type="nucleotide sequence ID" value="NZ_VNHM01000001.1"/>
</dbReference>
<dbReference type="InterPro" id="IPR004089">
    <property type="entry name" value="MCPsignal_dom"/>
</dbReference>
<keyword evidence="4" id="KW-0812">Transmembrane</keyword>
<name>A0A5S4ZY81_9FIRM</name>
<evidence type="ECO:0000313" key="7">
    <source>
        <dbReference type="Proteomes" id="UP000323166"/>
    </source>
</evidence>
<dbReference type="GO" id="GO:0007165">
    <property type="term" value="P:signal transduction"/>
    <property type="evidence" value="ECO:0007669"/>
    <property type="project" value="UniProtKB-KW"/>
</dbReference>
<organism evidence="6 7">
    <name type="scientific">Desulfallas thermosapovorans DSM 6562</name>
    <dbReference type="NCBI Taxonomy" id="1121431"/>
    <lineage>
        <taxon>Bacteria</taxon>
        <taxon>Bacillati</taxon>
        <taxon>Bacillota</taxon>
        <taxon>Clostridia</taxon>
        <taxon>Eubacteriales</taxon>
        <taxon>Desulfallaceae</taxon>
        <taxon>Desulfallas</taxon>
    </lineage>
</organism>
<dbReference type="GO" id="GO:0006935">
    <property type="term" value="P:chemotaxis"/>
    <property type="evidence" value="ECO:0007669"/>
    <property type="project" value="InterPro"/>
</dbReference>
<dbReference type="SUPFAM" id="SSF58104">
    <property type="entry name" value="Methyl-accepting chemotaxis protein (MCP) signaling domain"/>
    <property type="match status" value="1"/>
</dbReference>
<reference evidence="6 7" key="1">
    <citation type="submission" date="2019-07" db="EMBL/GenBank/DDBJ databases">
        <title>Genomic Encyclopedia of Type Strains, Phase I: the one thousand microbial genomes (KMG-I) project.</title>
        <authorList>
            <person name="Kyrpides N."/>
        </authorList>
    </citation>
    <scope>NUCLEOTIDE SEQUENCE [LARGE SCALE GENOMIC DNA]</scope>
    <source>
        <strain evidence="6 7">DSM 6562</strain>
    </source>
</reference>
<gene>
    <name evidence="6" type="ORF">LX24_00326</name>
</gene>
<dbReference type="GO" id="GO:0016020">
    <property type="term" value="C:membrane"/>
    <property type="evidence" value="ECO:0007669"/>
    <property type="project" value="InterPro"/>
</dbReference>
<dbReference type="EMBL" id="VNHM01000001">
    <property type="protein sequence ID" value="TYO98041.1"/>
    <property type="molecule type" value="Genomic_DNA"/>
</dbReference>
<evidence type="ECO:0000256" key="1">
    <source>
        <dbReference type="ARBA" id="ARBA00023224"/>
    </source>
</evidence>
<sequence length="378" mass="40565">MNSFRAQIILLSAAAGLITLIATYCGWWLGGDTAAGLLCGGLVGLLITATACYFLFAPLHLNLQHVLDNTEKAIKGDLTGQIEDKNYGWGEFNLLINNVRKILKGVHKWFALVRDASVILDRAAEQITLGTQQVSSGSQEQAEQVTRLLQSIEKFTGQVEDSARQADEAARAARNTATTTDQGSAAIKEALAGMNLLEQKFIHLSHSSERIGQFLEVIQNIAAQTNLLALNAAIEAARAGEHGRGFAVVAEEVRSLAEDSGRATQEVAQIVNEIMGAVNDTVNAVKTSLERSQEAGKIFDDISHTMHDTRALVEKIARVAREQADSTAGMLGSTQAIAAVAQQSAASSQQTAAIARELTGTAEKLNKVAEIWKFKDNK</sequence>
<comment type="similarity">
    <text evidence="2">Belongs to the methyl-accepting chemotaxis (MCP) protein family.</text>
</comment>
<dbReference type="AlphaFoldDB" id="A0A5S4ZY81"/>
<comment type="caution">
    <text evidence="6">The sequence shown here is derived from an EMBL/GenBank/DDBJ whole genome shotgun (WGS) entry which is preliminary data.</text>
</comment>
<dbReference type="Proteomes" id="UP000323166">
    <property type="component" value="Unassembled WGS sequence"/>
</dbReference>
<keyword evidence="4" id="KW-0472">Membrane</keyword>
<dbReference type="Gene3D" id="1.10.287.950">
    <property type="entry name" value="Methyl-accepting chemotaxis protein"/>
    <property type="match status" value="1"/>
</dbReference>
<evidence type="ECO:0000256" key="2">
    <source>
        <dbReference type="ARBA" id="ARBA00029447"/>
    </source>
</evidence>
<dbReference type="InterPro" id="IPR004090">
    <property type="entry name" value="Chemotax_Me-accpt_rcpt"/>
</dbReference>
<evidence type="ECO:0000259" key="5">
    <source>
        <dbReference type="PROSITE" id="PS50111"/>
    </source>
</evidence>
<dbReference type="PRINTS" id="PR00260">
    <property type="entry name" value="CHEMTRNSDUCR"/>
</dbReference>
<keyword evidence="7" id="KW-1185">Reference proteome</keyword>
<feature type="transmembrane region" description="Helical" evidence="4">
    <location>
        <begin position="35"/>
        <end position="56"/>
    </location>
</feature>
<proteinExistence type="inferred from homology"/>